<gene>
    <name evidence="11" type="ORF">ACFQ4Y_11715</name>
</gene>
<comment type="cofactor">
    <cofactor evidence="1">
        <name>Mg(2+)</name>
        <dbReference type="ChEBI" id="CHEBI:18420"/>
    </cofactor>
</comment>
<comment type="caution">
    <text evidence="11">The sequence shown here is derived from an EMBL/GenBank/DDBJ whole genome shotgun (WGS) entry which is preliminary data.</text>
</comment>
<protein>
    <submittedName>
        <fullName evidence="11">Alkaline phosphatase</fullName>
    </submittedName>
</protein>
<evidence type="ECO:0000256" key="2">
    <source>
        <dbReference type="ARBA" id="ARBA00001947"/>
    </source>
</evidence>
<evidence type="ECO:0000256" key="6">
    <source>
        <dbReference type="ARBA" id="ARBA00022801"/>
    </source>
</evidence>
<dbReference type="PANTHER" id="PTHR11596">
    <property type="entry name" value="ALKALINE PHOSPHATASE"/>
    <property type="match status" value="1"/>
</dbReference>
<dbReference type="InterPro" id="IPR018299">
    <property type="entry name" value="Alkaline_phosphatase_AS"/>
</dbReference>
<dbReference type="PANTHER" id="PTHR11596:SF5">
    <property type="entry name" value="ALKALINE PHOSPHATASE"/>
    <property type="match status" value="1"/>
</dbReference>
<dbReference type="Gene3D" id="1.10.60.40">
    <property type="match status" value="1"/>
</dbReference>
<evidence type="ECO:0000256" key="8">
    <source>
        <dbReference type="ARBA" id="ARBA00022842"/>
    </source>
</evidence>
<evidence type="ECO:0000256" key="1">
    <source>
        <dbReference type="ARBA" id="ARBA00001946"/>
    </source>
</evidence>
<keyword evidence="12" id="KW-1185">Reference proteome</keyword>
<keyword evidence="4" id="KW-0597">Phosphoprotein</keyword>
<evidence type="ECO:0000256" key="7">
    <source>
        <dbReference type="ARBA" id="ARBA00022833"/>
    </source>
</evidence>
<dbReference type="SMART" id="SM00098">
    <property type="entry name" value="alkPPc"/>
    <property type="match status" value="1"/>
</dbReference>
<evidence type="ECO:0000256" key="3">
    <source>
        <dbReference type="ARBA" id="ARBA00005984"/>
    </source>
</evidence>
<dbReference type="CDD" id="cd16012">
    <property type="entry name" value="ALP"/>
    <property type="match status" value="1"/>
</dbReference>
<dbReference type="PRINTS" id="PR00113">
    <property type="entry name" value="ALKPHPHTASE"/>
</dbReference>
<dbReference type="Pfam" id="PF00245">
    <property type="entry name" value="Alk_phosphatase"/>
    <property type="match status" value="1"/>
</dbReference>
<keyword evidence="10" id="KW-0732">Signal</keyword>
<sequence length="451" mass="49913">MIRKRFLIALSAVLLITGGLINSFSFADAKGTSPAKGAHHRTKNVILLIGDGMGPVYTTAYRYYQDDPRSKYVRKTIFDKHFVGMQTTYAWDPDENITDSASAATAIASGVKTYNAAISVDLDGQPVETVLERAKSLGKSTGLVATSQINHATPAAFAAHNESRQNYHAIADEYYDERIGGKHKVDVMLGGGTDYFIREDRNLVKQFQQDGYDYVTTKSELWKSKNDKLLGLFAEVGLPKRIDRTDETPALKEMTQAALQRLSKNKKGFFLMVEGSQIDWAGHDNDVVGTMSEMEDFAQALQTAIQFAKKDKQTLVIATADHSTGGLSIGSDGKYVWNTEPIKQARRTPEFMANQIVNGADVEKTLNRYIGFDLTNKELQSVREASDSGKASTVQKAISHIFDVRSNTGWTTSGHTGDDVEVFAFGKGKERLAGRIDNTDIAHRIFDIWKR</sequence>
<evidence type="ECO:0000256" key="9">
    <source>
        <dbReference type="RuleBase" id="RU003946"/>
    </source>
</evidence>
<dbReference type="PROSITE" id="PS00123">
    <property type="entry name" value="ALKALINE_PHOSPHATASE"/>
    <property type="match status" value="1"/>
</dbReference>
<dbReference type="InterPro" id="IPR001952">
    <property type="entry name" value="Alkaline_phosphatase"/>
</dbReference>
<evidence type="ECO:0000256" key="4">
    <source>
        <dbReference type="ARBA" id="ARBA00022553"/>
    </source>
</evidence>
<keyword evidence="8" id="KW-0460">Magnesium</keyword>
<dbReference type="Proteomes" id="UP001597282">
    <property type="component" value="Unassembled WGS sequence"/>
</dbReference>
<evidence type="ECO:0000256" key="10">
    <source>
        <dbReference type="SAM" id="SignalP"/>
    </source>
</evidence>
<feature type="signal peptide" evidence="10">
    <location>
        <begin position="1"/>
        <end position="29"/>
    </location>
</feature>
<comment type="cofactor">
    <cofactor evidence="2">
        <name>Zn(2+)</name>
        <dbReference type="ChEBI" id="CHEBI:29105"/>
    </cofactor>
</comment>
<accession>A0ABW4C9Y0</accession>
<reference evidence="12" key="1">
    <citation type="journal article" date="2019" name="Int. J. Syst. Evol. Microbiol.">
        <title>The Global Catalogue of Microorganisms (GCM) 10K type strain sequencing project: providing services to taxonomists for standard genome sequencing and annotation.</title>
        <authorList>
            <consortium name="The Broad Institute Genomics Platform"/>
            <consortium name="The Broad Institute Genome Sequencing Center for Infectious Disease"/>
            <person name="Wu L."/>
            <person name="Ma J."/>
        </authorList>
    </citation>
    <scope>NUCLEOTIDE SEQUENCE [LARGE SCALE GENOMIC DNA]</scope>
    <source>
        <strain evidence="12">S1</strain>
    </source>
</reference>
<keyword evidence="7" id="KW-0862">Zinc</keyword>
<evidence type="ECO:0000313" key="12">
    <source>
        <dbReference type="Proteomes" id="UP001597282"/>
    </source>
</evidence>
<comment type="similarity">
    <text evidence="3 9">Belongs to the alkaline phosphatase family.</text>
</comment>
<dbReference type="EMBL" id="JBHTNU010000011">
    <property type="protein sequence ID" value="MFD1427572.1"/>
    <property type="molecule type" value="Genomic_DNA"/>
</dbReference>
<organism evidence="11 12">
    <name type="scientific">Kroppenstedtia sanguinis</name>
    <dbReference type="NCBI Taxonomy" id="1380684"/>
    <lineage>
        <taxon>Bacteria</taxon>
        <taxon>Bacillati</taxon>
        <taxon>Bacillota</taxon>
        <taxon>Bacilli</taxon>
        <taxon>Bacillales</taxon>
        <taxon>Thermoactinomycetaceae</taxon>
        <taxon>Kroppenstedtia</taxon>
    </lineage>
</organism>
<keyword evidence="6" id="KW-0378">Hydrolase</keyword>
<keyword evidence="5" id="KW-0479">Metal-binding</keyword>
<feature type="chain" id="PRO_5045575931" evidence="10">
    <location>
        <begin position="30"/>
        <end position="451"/>
    </location>
</feature>
<evidence type="ECO:0000256" key="5">
    <source>
        <dbReference type="ARBA" id="ARBA00022723"/>
    </source>
</evidence>
<dbReference type="InterPro" id="IPR017850">
    <property type="entry name" value="Alkaline_phosphatase_core_sf"/>
</dbReference>
<dbReference type="RefSeq" id="WP_380165720.1">
    <property type="nucleotide sequence ID" value="NZ_JBHTNU010000011.1"/>
</dbReference>
<proteinExistence type="inferred from homology"/>
<dbReference type="Gene3D" id="3.40.720.10">
    <property type="entry name" value="Alkaline Phosphatase, subunit A"/>
    <property type="match status" value="1"/>
</dbReference>
<evidence type="ECO:0000313" key="11">
    <source>
        <dbReference type="EMBL" id="MFD1427572.1"/>
    </source>
</evidence>
<dbReference type="SUPFAM" id="SSF53649">
    <property type="entry name" value="Alkaline phosphatase-like"/>
    <property type="match status" value="1"/>
</dbReference>
<name>A0ABW4C9Y0_9BACL</name>